<feature type="compositionally biased region" description="Low complexity" evidence="2">
    <location>
        <begin position="364"/>
        <end position="374"/>
    </location>
</feature>
<evidence type="ECO:0000259" key="3">
    <source>
        <dbReference type="Pfam" id="PF03981"/>
    </source>
</evidence>
<feature type="compositionally biased region" description="Basic and acidic residues" evidence="2">
    <location>
        <begin position="104"/>
        <end position="126"/>
    </location>
</feature>
<dbReference type="GO" id="GO:0005739">
    <property type="term" value="C:mitochondrion"/>
    <property type="evidence" value="ECO:0007669"/>
    <property type="project" value="TreeGrafter"/>
</dbReference>
<feature type="region of interest" description="Disordered" evidence="2">
    <location>
        <begin position="91"/>
        <end position="134"/>
    </location>
</feature>
<evidence type="ECO:0000256" key="2">
    <source>
        <dbReference type="SAM" id="MobiDB-lite"/>
    </source>
</evidence>
<evidence type="ECO:0000256" key="1">
    <source>
        <dbReference type="ARBA" id="ARBA00006407"/>
    </source>
</evidence>
<dbReference type="Proteomes" id="UP001375240">
    <property type="component" value="Unassembled WGS sequence"/>
</dbReference>
<dbReference type="AlphaFoldDB" id="A0AAV9UJG5"/>
<evidence type="ECO:0000313" key="4">
    <source>
        <dbReference type="EMBL" id="KAK6341261.1"/>
    </source>
</evidence>
<dbReference type="EMBL" id="JAVHNQ010000007">
    <property type="protein sequence ID" value="KAK6341261.1"/>
    <property type="molecule type" value="Genomic_DNA"/>
</dbReference>
<protein>
    <submittedName>
        <fullName evidence="4">Protein cbp3, mitochondrial</fullName>
    </submittedName>
</protein>
<dbReference type="GO" id="GO:0034551">
    <property type="term" value="P:mitochondrial respiratory chain complex III assembly"/>
    <property type="evidence" value="ECO:0007669"/>
    <property type="project" value="TreeGrafter"/>
</dbReference>
<dbReference type="PANTHER" id="PTHR12184:SF1">
    <property type="entry name" value="UBIQUINOL-CYTOCHROME-C REDUCTASE COMPLEX ASSEMBLY FACTOR 1"/>
    <property type="match status" value="1"/>
</dbReference>
<feature type="domain" description="Ubiquinol-cytochrome c chaperone" evidence="3">
    <location>
        <begin position="193"/>
        <end position="334"/>
    </location>
</feature>
<evidence type="ECO:0000313" key="5">
    <source>
        <dbReference type="Proteomes" id="UP001375240"/>
    </source>
</evidence>
<dbReference type="InterPro" id="IPR007129">
    <property type="entry name" value="Ubiqinol_cyt_c_chaperone_CPB3"/>
</dbReference>
<gene>
    <name evidence="4" type="primary">CBP3</name>
    <name evidence="4" type="ORF">TWF696_008345</name>
</gene>
<name>A0AAV9UJG5_9PEZI</name>
<dbReference type="PANTHER" id="PTHR12184">
    <property type="entry name" value="UBIQUINOL-CYTOCHROME C REDUCTASE COMPLEX ASSEMBLY FACTOR 1 FAMILY MEMBER"/>
    <property type="match status" value="1"/>
</dbReference>
<sequence length="386" mass="44683">MAARCRGEIFRARPRQTSRRSPALTSHRHPAFRMSLLEPILPSLRAGLSHSVRNVARPHISRAAAPLKRKFTPVACAYVYPHSHPLCLRRQQQQQQFSTSTARQNKDAKQTMESKQSAEEKEDNKDWITIPDPGRGERLADRLARAMQSFLPQSTREQYFAYRKAEDLWKECRIQGEYTPGEEITGRAKFWYEDCDIAPCLRNWAAISGLHVWLLMVRIRNISPRARAKLWQQHLINHFFFDMEDILTKRHKVEMRSRRQKALKELYGQFQYQILSYDEAFIRGDAYMAGAIWTTIFMLRKDMDFHKLAVIVSYMRRILSGLDQLDEQTVLDAQVWFGNPMNELEVVEKFSEKSTLGVITTSATSGGGIISSSSGKKEKEKEKVKS</sequence>
<feature type="region of interest" description="Disordered" evidence="2">
    <location>
        <begin position="364"/>
        <end position="386"/>
    </location>
</feature>
<feature type="compositionally biased region" description="Basic and acidic residues" evidence="2">
    <location>
        <begin position="375"/>
        <end position="386"/>
    </location>
</feature>
<keyword evidence="5" id="KW-1185">Reference proteome</keyword>
<reference evidence="4 5" key="1">
    <citation type="submission" date="2019-10" db="EMBL/GenBank/DDBJ databases">
        <authorList>
            <person name="Palmer J.M."/>
        </authorList>
    </citation>
    <scope>NUCLEOTIDE SEQUENCE [LARGE SCALE GENOMIC DNA]</scope>
    <source>
        <strain evidence="4 5">TWF696</strain>
    </source>
</reference>
<comment type="similarity">
    <text evidence="1">Belongs to the CBP3 family.</text>
</comment>
<proteinExistence type="inferred from homology"/>
<accession>A0AAV9UJG5</accession>
<dbReference type="InterPro" id="IPR021150">
    <property type="entry name" value="Ubiq_cyt_c_chap"/>
</dbReference>
<comment type="caution">
    <text evidence="4">The sequence shown here is derived from an EMBL/GenBank/DDBJ whole genome shotgun (WGS) entry which is preliminary data.</text>
</comment>
<dbReference type="Pfam" id="PF03981">
    <property type="entry name" value="Ubiq_cyt_C_chap"/>
    <property type="match status" value="1"/>
</dbReference>
<organism evidence="4 5">
    <name type="scientific">Orbilia brochopaga</name>
    <dbReference type="NCBI Taxonomy" id="3140254"/>
    <lineage>
        <taxon>Eukaryota</taxon>
        <taxon>Fungi</taxon>
        <taxon>Dikarya</taxon>
        <taxon>Ascomycota</taxon>
        <taxon>Pezizomycotina</taxon>
        <taxon>Orbiliomycetes</taxon>
        <taxon>Orbiliales</taxon>
        <taxon>Orbiliaceae</taxon>
        <taxon>Orbilia</taxon>
    </lineage>
</organism>